<name>A0A3S9YIY5_9ACTN</name>
<gene>
    <name evidence="1" type="ORF">DDE74_32095</name>
</gene>
<evidence type="ECO:0000313" key="1">
    <source>
        <dbReference type="EMBL" id="AZS74950.1"/>
    </source>
</evidence>
<dbReference type="Proteomes" id="UP000275579">
    <property type="component" value="Chromosome"/>
</dbReference>
<dbReference type="EMBL" id="CP029042">
    <property type="protein sequence ID" value="AZS74950.1"/>
    <property type="molecule type" value="Genomic_DNA"/>
</dbReference>
<evidence type="ECO:0000313" key="2">
    <source>
        <dbReference type="Proteomes" id="UP000275579"/>
    </source>
</evidence>
<reference evidence="1 2" key="1">
    <citation type="submission" date="2018-04" db="EMBL/GenBank/DDBJ databases">
        <title>Complete genome sequences of Streptomyces lydicus strain WYEC and characterization of antagonistic properties of biological control agents.</title>
        <authorList>
            <person name="Mariita R.M."/>
            <person name="Sello J.K."/>
        </authorList>
    </citation>
    <scope>NUCLEOTIDE SEQUENCE [LARGE SCALE GENOMIC DNA]</scope>
    <source>
        <strain evidence="1 2">WYEC 108</strain>
    </source>
</reference>
<protein>
    <submittedName>
        <fullName evidence="1">Uncharacterized protein</fullName>
    </submittedName>
</protein>
<organism evidence="1 2">
    <name type="scientific">Streptomyces lydicus</name>
    <dbReference type="NCBI Taxonomy" id="47763"/>
    <lineage>
        <taxon>Bacteria</taxon>
        <taxon>Bacillati</taxon>
        <taxon>Actinomycetota</taxon>
        <taxon>Actinomycetes</taxon>
        <taxon>Kitasatosporales</taxon>
        <taxon>Streptomycetaceae</taxon>
        <taxon>Streptomyces</taxon>
    </lineage>
</organism>
<dbReference type="AlphaFoldDB" id="A0A3S9YIY5"/>
<sequence>MTGVPLGQPLAGVTWAVFSPDGQILATRGEDRLRLELDMPEDSAECSGEVFRVVERGVWHRSSPYE</sequence>
<proteinExistence type="predicted"/>
<accession>A0A3S9YIY5</accession>